<evidence type="ECO:0000313" key="3">
    <source>
        <dbReference type="Proteomes" id="UP001178507"/>
    </source>
</evidence>
<gene>
    <name evidence="2" type="ORF">EVOR1521_LOCUS23322</name>
</gene>
<keyword evidence="3" id="KW-1185">Reference proteome</keyword>
<reference evidence="2" key="1">
    <citation type="submission" date="2023-08" db="EMBL/GenBank/DDBJ databases">
        <authorList>
            <person name="Chen Y."/>
            <person name="Shah S."/>
            <person name="Dougan E. K."/>
            <person name="Thang M."/>
            <person name="Chan C."/>
        </authorList>
    </citation>
    <scope>NUCLEOTIDE SEQUENCE</scope>
</reference>
<name>A0AA36NBH1_9DINO</name>
<accession>A0AA36NBH1</accession>
<dbReference type="EMBL" id="CAUJNA010003350">
    <property type="protein sequence ID" value="CAJ1399859.1"/>
    <property type="molecule type" value="Genomic_DNA"/>
</dbReference>
<sequence>MSGTFFLWSSRIADASGAFRRSTARAVIEPDVCSGAKATLLPPRGFHLSGPWRPKCRSLPHPDADAGADGAGADAGGGRNWCWEYVRHQCYGSHGYGSWWEDQLKASRFGLAPDPRLLRLFPLERPELCEQRLETWEEKGADEDLAWLREEVAVYVVNLRTATDRWKAISERLTQLKIPFQRLEGVEADEWPGPRDGIGRGTAGVALAHLKALEQAARGAAPLALILEDDAWLAEGFASKLRQLTREAPCQWQVISLKSRCPFGSCVSKHLSQVVPDGNGGKCSGLNFGFLAMLYQVRSLEEVRAALKRAVWHEKCYDVDVALASISDQVAYYAVPSIQRGLVKEMGFESLRDARNKESGTA</sequence>
<evidence type="ECO:0000313" key="2">
    <source>
        <dbReference type="EMBL" id="CAJ1399859.1"/>
    </source>
</evidence>
<proteinExistence type="predicted"/>
<protein>
    <recommendedName>
        <fullName evidence="1">Glycosyl transferase family 25 domain-containing protein</fullName>
    </recommendedName>
</protein>
<dbReference type="Pfam" id="PF01755">
    <property type="entry name" value="Glyco_transf_25"/>
    <property type="match status" value="1"/>
</dbReference>
<dbReference type="Proteomes" id="UP001178507">
    <property type="component" value="Unassembled WGS sequence"/>
</dbReference>
<dbReference type="AlphaFoldDB" id="A0AA36NBH1"/>
<evidence type="ECO:0000259" key="1">
    <source>
        <dbReference type="Pfam" id="PF01755"/>
    </source>
</evidence>
<comment type="caution">
    <text evidence="2">The sequence shown here is derived from an EMBL/GenBank/DDBJ whole genome shotgun (WGS) entry which is preliminary data.</text>
</comment>
<dbReference type="InterPro" id="IPR002654">
    <property type="entry name" value="Glyco_trans_25"/>
</dbReference>
<organism evidence="2 3">
    <name type="scientific">Effrenium voratum</name>
    <dbReference type="NCBI Taxonomy" id="2562239"/>
    <lineage>
        <taxon>Eukaryota</taxon>
        <taxon>Sar</taxon>
        <taxon>Alveolata</taxon>
        <taxon>Dinophyceae</taxon>
        <taxon>Suessiales</taxon>
        <taxon>Symbiodiniaceae</taxon>
        <taxon>Effrenium</taxon>
    </lineage>
</organism>
<feature type="domain" description="Glycosyl transferase family 25" evidence="1">
    <location>
        <begin position="154"/>
        <end position="257"/>
    </location>
</feature>